<gene>
    <name evidence="1" type="ORF">CEXT_367931</name>
</gene>
<keyword evidence="2" id="KW-1185">Reference proteome</keyword>
<evidence type="ECO:0000313" key="1">
    <source>
        <dbReference type="EMBL" id="GIY82140.1"/>
    </source>
</evidence>
<proteinExistence type="predicted"/>
<reference evidence="1 2" key="1">
    <citation type="submission" date="2021-06" db="EMBL/GenBank/DDBJ databases">
        <title>Caerostris extrusa draft genome.</title>
        <authorList>
            <person name="Kono N."/>
            <person name="Arakawa K."/>
        </authorList>
    </citation>
    <scope>NUCLEOTIDE SEQUENCE [LARGE SCALE GENOMIC DNA]</scope>
</reference>
<comment type="caution">
    <text evidence="1">The sequence shown here is derived from an EMBL/GenBank/DDBJ whole genome shotgun (WGS) entry which is preliminary data.</text>
</comment>
<evidence type="ECO:0000313" key="2">
    <source>
        <dbReference type="Proteomes" id="UP001054945"/>
    </source>
</evidence>
<dbReference type="Proteomes" id="UP001054945">
    <property type="component" value="Unassembled WGS sequence"/>
</dbReference>
<dbReference type="EMBL" id="BPLR01016212">
    <property type="protein sequence ID" value="GIY82140.1"/>
    <property type="molecule type" value="Genomic_DNA"/>
</dbReference>
<dbReference type="AlphaFoldDB" id="A0AAV4WL53"/>
<accession>A0AAV4WL53</accession>
<name>A0AAV4WL53_CAEEX</name>
<sequence length="170" mass="19065">MVLGGPISEVDARGRAHPMSDLGELKRSFVAVCSSNWVILLRTLPTIVFRNDDLVCTAALFGTLLHSFGTACILVTSLTFITTKPTENKLLLVIRINEAQALHNIPWCVRKIKPIRDLFSCHPYKPLVSKRRKAKSITFKHDCHSSVSEILYGTWGTYFPGLCIEEEHTL</sequence>
<organism evidence="1 2">
    <name type="scientific">Caerostris extrusa</name>
    <name type="common">Bark spider</name>
    <name type="synonym">Caerostris bankana</name>
    <dbReference type="NCBI Taxonomy" id="172846"/>
    <lineage>
        <taxon>Eukaryota</taxon>
        <taxon>Metazoa</taxon>
        <taxon>Ecdysozoa</taxon>
        <taxon>Arthropoda</taxon>
        <taxon>Chelicerata</taxon>
        <taxon>Arachnida</taxon>
        <taxon>Araneae</taxon>
        <taxon>Araneomorphae</taxon>
        <taxon>Entelegynae</taxon>
        <taxon>Araneoidea</taxon>
        <taxon>Araneidae</taxon>
        <taxon>Caerostris</taxon>
    </lineage>
</organism>
<protein>
    <submittedName>
        <fullName evidence="1">Uncharacterized protein</fullName>
    </submittedName>
</protein>